<sequence>MRAPVLAWGVWMLLGSLRSSAYASLFAGLDLGIHELGHIIFAPFGRFVGVLGGSLAQVMAPLASVAVFLRQRDYFGISFCFLWLGASLHELARYVGDARAQELPLVSPFGGEPIHDWHYLLATVGALRLDTALAALLRLGAVGSIATFLVAGGWLLVQMRAASQTQPS</sequence>
<name>A0A0K1PDM5_9BACT</name>
<feature type="transmembrane region" description="Helical" evidence="1">
    <location>
        <begin position="74"/>
        <end position="95"/>
    </location>
</feature>
<keyword evidence="1" id="KW-0472">Membrane</keyword>
<dbReference type="AlphaFoldDB" id="A0A0K1PDM5"/>
<evidence type="ECO:0000313" key="2">
    <source>
        <dbReference type="EMBL" id="AKU91648.1"/>
    </source>
</evidence>
<keyword evidence="3" id="KW-1185">Reference proteome</keyword>
<feature type="transmembrane region" description="Helical" evidence="1">
    <location>
        <begin position="47"/>
        <end position="69"/>
    </location>
</feature>
<protein>
    <submittedName>
        <fullName evidence="2">Uncharacterized protein</fullName>
    </submittedName>
</protein>
<keyword evidence="1" id="KW-1133">Transmembrane helix</keyword>
<dbReference type="PATRIC" id="fig|1391653.3.peg.2129"/>
<dbReference type="Proteomes" id="UP000055590">
    <property type="component" value="Chromosome"/>
</dbReference>
<dbReference type="EMBL" id="CP012332">
    <property type="protein sequence ID" value="AKU91648.1"/>
    <property type="molecule type" value="Genomic_DNA"/>
</dbReference>
<reference evidence="2 3" key="1">
    <citation type="submission" date="2015-08" db="EMBL/GenBank/DDBJ databases">
        <authorList>
            <person name="Babu N.S."/>
            <person name="Beckwith C.J."/>
            <person name="Beseler K.G."/>
            <person name="Brison A."/>
            <person name="Carone J.V."/>
            <person name="Caskin T.P."/>
            <person name="Diamond M."/>
            <person name="Durham M.E."/>
            <person name="Foxe J.M."/>
            <person name="Go M."/>
            <person name="Henderson B.A."/>
            <person name="Jones I.B."/>
            <person name="McGettigan J.A."/>
            <person name="Micheletti S.J."/>
            <person name="Nasrallah M.E."/>
            <person name="Ortiz D."/>
            <person name="Piller C.R."/>
            <person name="Privatt S.R."/>
            <person name="Schneider S.L."/>
            <person name="Sharp S."/>
            <person name="Smith T.C."/>
            <person name="Stanton J.D."/>
            <person name="Ullery H.E."/>
            <person name="Wilson R.J."/>
            <person name="Serrano M.G."/>
            <person name="Buck G."/>
            <person name="Lee V."/>
            <person name="Wang Y."/>
            <person name="Carvalho R."/>
            <person name="Voegtly L."/>
            <person name="Shi R."/>
            <person name="Duckworth R."/>
            <person name="Johnson A."/>
            <person name="Loviza R."/>
            <person name="Walstead R."/>
            <person name="Shah Z."/>
            <person name="Kiflezghi M."/>
            <person name="Wade K."/>
            <person name="Ball S.L."/>
            <person name="Bradley K.W."/>
            <person name="Asai D.J."/>
            <person name="Bowman C.A."/>
            <person name="Russell D.A."/>
            <person name="Pope W.H."/>
            <person name="Jacobs-Sera D."/>
            <person name="Hendrix R.W."/>
            <person name="Hatfull G.F."/>
        </authorList>
    </citation>
    <scope>NUCLEOTIDE SEQUENCE [LARGE SCALE GENOMIC DNA]</scope>
    <source>
        <strain evidence="2 3">DSM 27710</strain>
    </source>
</reference>
<accession>A0A0K1PDM5</accession>
<evidence type="ECO:0000256" key="1">
    <source>
        <dbReference type="SAM" id="Phobius"/>
    </source>
</evidence>
<dbReference type="RefSeq" id="WP_169788796.1">
    <property type="nucleotide sequence ID" value="NZ_CP012332.1"/>
</dbReference>
<organism evidence="2 3">
    <name type="scientific">Vulgatibacter incomptus</name>
    <dbReference type="NCBI Taxonomy" id="1391653"/>
    <lineage>
        <taxon>Bacteria</taxon>
        <taxon>Pseudomonadati</taxon>
        <taxon>Myxococcota</taxon>
        <taxon>Myxococcia</taxon>
        <taxon>Myxococcales</taxon>
        <taxon>Cystobacterineae</taxon>
        <taxon>Vulgatibacteraceae</taxon>
        <taxon>Vulgatibacter</taxon>
    </lineage>
</organism>
<dbReference type="KEGG" id="vin:AKJ08_2035"/>
<gene>
    <name evidence="2" type="ORF">AKJ08_2035</name>
</gene>
<evidence type="ECO:0000313" key="3">
    <source>
        <dbReference type="Proteomes" id="UP000055590"/>
    </source>
</evidence>
<proteinExistence type="predicted"/>
<feature type="transmembrane region" description="Helical" evidence="1">
    <location>
        <begin position="135"/>
        <end position="157"/>
    </location>
</feature>
<keyword evidence="1" id="KW-0812">Transmembrane</keyword>